<name>A0A0E9UKF9_ANGAN</name>
<dbReference type="EMBL" id="GBXM01106992">
    <property type="protein sequence ID" value="JAH01585.1"/>
    <property type="molecule type" value="Transcribed_RNA"/>
</dbReference>
<dbReference type="EMBL" id="GBXM01073469">
    <property type="protein sequence ID" value="JAH35108.1"/>
    <property type="molecule type" value="Transcribed_RNA"/>
</dbReference>
<proteinExistence type="predicted"/>
<organism evidence="1">
    <name type="scientific">Anguilla anguilla</name>
    <name type="common">European freshwater eel</name>
    <name type="synonym">Muraena anguilla</name>
    <dbReference type="NCBI Taxonomy" id="7936"/>
    <lineage>
        <taxon>Eukaryota</taxon>
        <taxon>Metazoa</taxon>
        <taxon>Chordata</taxon>
        <taxon>Craniata</taxon>
        <taxon>Vertebrata</taxon>
        <taxon>Euteleostomi</taxon>
        <taxon>Actinopterygii</taxon>
        <taxon>Neopterygii</taxon>
        <taxon>Teleostei</taxon>
        <taxon>Anguilliformes</taxon>
        <taxon>Anguillidae</taxon>
        <taxon>Anguilla</taxon>
    </lineage>
</organism>
<reference evidence="1" key="2">
    <citation type="journal article" date="2015" name="Fish Shellfish Immunol.">
        <title>Early steps in the European eel (Anguilla anguilla)-Vibrio vulnificus interaction in the gills: Role of the RtxA13 toxin.</title>
        <authorList>
            <person name="Callol A."/>
            <person name="Pajuelo D."/>
            <person name="Ebbesson L."/>
            <person name="Teles M."/>
            <person name="MacKenzie S."/>
            <person name="Amaro C."/>
        </authorList>
    </citation>
    <scope>NUCLEOTIDE SEQUENCE</scope>
</reference>
<dbReference type="AlphaFoldDB" id="A0A0E9UKF9"/>
<sequence>MIELQLKRATVAFCLHSCSV</sequence>
<evidence type="ECO:0000313" key="1">
    <source>
        <dbReference type="EMBL" id="JAH66324.1"/>
    </source>
</evidence>
<dbReference type="EMBL" id="GBXM01042253">
    <property type="protein sequence ID" value="JAH66324.1"/>
    <property type="molecule type" value="Transcribed_RNA"/>
</dbReference>
<protein>
    <submittedName>
        <fullName evidence="1">Uncharacterized protein</fullName>
    </submittedName>
</protein>
<accession>A0A0E9UKF9</accession>
<reference evidence="1" key="1">
    <citation type="submission" date="2014-11" db="EMBL/GenBank/DDBJ databases">
        <authorList>
            <person name="Amaro Gonzalez C."/>
        </authorList>
    </citation>
    <scope>NUCLEOTIDE SEQUENCE</scope>
</reference>
<dbReference type="EMBL" id="GBXM01039279">
    <property type="protein sequence ID" value="JAH69298.1"/>
    <property type="molecule type" value="Transcribed_RNA"/>
</dbReference>